<feature type="region of interest" description="Disordered" evidence="2">
    <location>
        <begin position="737"/>
        <end position="756"/>
    </location>
</feature>
<evidence type="ECO:0000256" key="1">
    <source>
        <dbReference type="ARBA" id="ARBA00022801"/>
    </source>
</evidence>
<organism evidence="4 5">
    <name type="scientific">Hirsutella rhossiliensis</name>
    <dbReference type="NCBI Taxonomy" id="111463"/>
    <lineage>
        <taxon>Eukaryota</taxon>
        <taxon>Fungi</taxon>
        <taxon>Dikarya</taxon>
        <taxon>Ascomycota</taxon>
        <taxon>Pezizomycotina</taxon>
        <taxon>Sordariomycetes</taxon>
        <taxon>Hypocreomycetidae</taxon>
        <taxon>Hypocreales</taxon>
        <taxon>Ophiocordycipitaceae</taxon>
        <taxon>Hirsutella</taxon>
    </lineage>
</organism>
<dbReference type="PANTHER" id="PTHR48081:SF19">
    <property type="entry name" value="AB HYDROLASE SUPERFAMILY PROTEIN C4A8.06C"/>
    <property type="match status" value="1"/>
</dbReference>
<dbReference type="GO" id="GO:0016787">
    <property type="term" value="F:hydrolase activity"/>
    <property type="evidence" value="ECO:0007669"/>
    <property type="project" value="UniProtKB-KW"/>
</dbReference>
<feature type="region of interest" description="Disordered" evidence="2">
    <location>
        <begin position="300"/>
        <end position="343"/>
    </location>
</feature>
<dbReference type="OrthoDB" id="2336090at2759"/>
<dbReference type="InterPro" id="IPR050300">
    <property type="entry name" value="GDXG_lipolytic_enzyme"/>
</dbReference>
<dbReference type="AlphaFoldDB" id="A0A9P8SF90"/>
<dbReference type="Pfam" id="PF07859">
    <property type="entry name" value="Abhydrolase_3"/>
    <property type="match status" value="2"/>
</dbReference>
<evidence type="ECO:0000259" key="3">
    <source>
        <dbReference type="Pfam" id="PF07859"/>
    </source>
</evidence>
<accession>A0A9P8SF90</accession>
<feature type="region of interest" description="Disordered" evidence="2">
    <location>
        <begin position="612"/>
        <end position="729"/>
    </location>
</feature>
<feature type="region of interest" description="Disordered" evidence="2">
    <location>
        <begin position="499"/>
        <end position="535"/>
    </location>
</feature>
<feature type="compositionally biased region" description="Polar residues" evidence="2">
    <location>
        <begin position="309"/>
        <end position="318"/>
    </location>
</feature>
<feature type="region of interest" description="Disordered" evidence="2">
    <location>
        <begin position="835"/>
        <end position="855"/>
    </location>
</feature>
<dbReference type="InterPro" id="IPR029058">
    <property type="entry name" value="AB_hydrolase_fold"/>
</dbReference>
<dbReference type="SUPFAM" id="SSF53474">
    <property type="entry name" value="alpha/beta-Hydrolases"/>
    <property type="match status" value="1"/>
</dbReference>
<dbReference type="EMBL" id="JAIZPD010000015">
    <property type="protein sequence ID" value="KAH0958776.1"/>
    <property type="molecule type" value="Genomic_DNA"/>
</dbReference>
<reference evidence="4" key="1">
    <citation type="submission" date="2021-09" db="EMBL/GenBank/DDBJ databases">
        <title>A high-quality genome of the endoparasitic fungus Hirsutella rhossiliensis with a comparison of Hirsutella genomes reveals transposable elements contributing to genome size variation.</title>
        <authorList>
            <person name="Lin R."/>
            <person name="Jiao Y."/>
            <person name="Sun X."/>
            <person name="Ling J."/>
            <person name="Xie B."/>
            <person name="Cheng X."/>
        </authorList>
    </citation>
    <scope>NUCLEOTIDE SEQUENCE</scope>
    <source>
        <strain evidence="4">HR02</strain>
    </source>
</reference>
<dbReference type="InterPro" id="IPR013094">
    <property type="entry name" value="AB_hydrolase_3"/>
</dbReference>
<feature type="domain" description="Alpha/beta hydrolase fold-3" evidence="3">
    <location>
        <begin position="148"/>
        <end position="261"/>
    </location>
</feature>
<gene>
    <name evidence="4" type="ORF">HRG_10463</name>
</gene>
<evidence type="ECO:0000313" key="4">
    <source>
        <dbReference type="EMBL" id="KAH0958776.1"/>
    </source>
</evidence>
<feature type="domain" description="Alpha/beta hydrolase fold-3" evidence="3">
    <location>
        <begin position="359"/>
        <end position="416"/>
    </location>
</feature>
<dbReference type="Gene3D" id="3.40.50.1820">
    <property type="entry name" value="alpha/beta hydrolase"/>
    <property type="match status" value="1"/>
</dbReference>
<feature type="compositionally biased region" description="Basic and acidic residues" evidence="2">
    <location>
        <begin position="653"/>
        <end position="668"/>
    </location>
</feature>
<comment type="caution">
    <text evidence="4">The sequence shown here is derived from an EMBL/GenBank/DDBJ whole genome shotgun (WGS) entry which is preliminary data.</text>
</comment>
<dbReference type="PANTHER" id="PTHR48081">
    <property type="entry name" value="AB HYDROLASE SUPERFAMILY PROTEIN C4A8.06C"/>
    <property type="match status" value="1"/>
</dbReference>
<evidence type="ECO:0000313" key="5">
    <source>
        <dbReference type="Proteomes" id="UP000824596"/>
    </source>
</evidence>
<feature type="compositionally biased region" description="Basic and acidic residues" evidence="2">
    <location>
        <begin position="628"/>
        <end position="637"/>
    </location>
</feature>
<keyword evidence="1 4" id="KW-0378">Hydrolase</keyword>
<evidence type="ECO:0000256" key="2">
    <source>
        <dbReference type="SAM" id="MobiDB-lite"/>
    </source>
</evidence>
<feature type="compositionally biased region" description="Low complexity" evidence="2">
    <location>
        <begin position="334"/>
        <end position="343"/>
    </location>
</feature>
<name>A0A9P8SF90_9HYPO</name>
<proteinExistence type="predicted"/>
<keyword evidence="5" id="KW-1185">Reference proteome</keyword>
<dbReference type="Proteomes" id="UP000824596">
    <property type="component" value="Unassembled WGS sequence"/>
</dbReference>
<sequence>MNKLNTTSVSLAVTPTVLSTLFSHYLKRKPLRERPTAHLSYDEGLHLIRSFLDFASHHTIEELQAFTAQWVPHPQWVKVDDATVPEQQLDRSAELLREELGPEGIRQVGGQLWWQWRNTKSSLEAEWIEMRTDAHQRKKTGDPGRRVMMYIHGGAYFFGSVDEHRYQMQRHARKLQARIFAPKYRLAPQFPFPCGLQDCLAAYLFLLETHHPSTIVLAGDSAGAGMVVSMLCVLRNQGIALPAGGILISPWVDLTHSFPSVAGEAPFDYIPQAGFHHKPSRAWPPPNSDDVQMLRVEAVKENDGHKKSANSSELQAKQQAPIVPKAGASSNEPGGHAATTGGIHTDTERFLTVMIAGELNTVKDQIQMYTTNSLLSHPLVSPVMQPTLGGLPPLLIMVGGGEILRDEQIYLAHKCANPEKYAPSPETLTGRGRELLEKYKPTDVQLQVWDDLCHVAPTLSFTRPAKHMYRSVAQFGAWALARAQKTGIDILDDGNISVITSSGSDNEAPEEDKKMDEEEGTAPGHVGKAGDPLPPFKKHMIRQRITRHGATLPLAPETELPGCCVKSNEVGVIKEGPVKKWMATKRQWDARYAAAKAKVHKKIIKDIATGFKDFGPGEHPPPSALAGRRVETDPPEKKRTKSIGLSLWSSWGSKHDEATVEREQKAEQGPEMQSVTGAEGQGARSYADIEAQQPASPAADATGRSRSRRRTVVDENQTGGDQVGEDTPVATLLTMRRAKESSPGLLSPTSVPETGVAGKRPFIGGIAMPFSLGKDADTASMVTLNSSVSPAISPGPVDSRTDLSAKPEPANEARAEQLLAAGTERPGLESVVGTEAGASNMEKEMDNVNAASVGV</sequence>
<feature type="compositionally biased region" description="Basic and acidic residues" evidence="2">
    <location>
        <begin position="799"/>
        <end position="812"/>
    </location>
</feature>
<protein>
    <submittedName>
        <fullName evidence="4">Alpha/beta hydrolase fold domain-containing protein</fullName>
    </submittedName>
</protein>
<dbReference type="RefSeq" id="XP_044716289.1">
    <property type="nucleotide sequence ID" value="XM_044868934.1"/>
</dbReference>
<feature type="compositionally biased region" description="Low complexity" evidence="2">
    <location>
        <begin position="642"/>
        <end position="652"/>
    </location>
</feature>
<feature type="region of interest" description="Disordered" evidence="2">
    <location>
        <begin position="787"/>
        <end position="812"/>
    </location>
</feature>
<dbReference type="GeneID" id="68359592"/>